<comment type="catalytic activity">
    <reaction evidence="9">
        <text>[thioredoxin]-dithiol + NADP(+) = [thioredoxin]-disulfide + NADPH + H(+)</text>
        <dbReference type="Rhea" id="RHEA:20345"/>
        <dbReference type="Rhea" id="RHEA-COMP:10698"/>
        <dbReference type="Rhea" id="RHEA-COMP:10700"/>
        <dbReference type="ChEBI" id="CHEBI:15378"/>
        <dbReference type="ChEBI" id="CHEBI:29950"/>
        <dbReference type="ChEBI" id="CHEBI:50058"/>
        <dbReference type="ChEBI" id="CHEBI:57783"/>
        <dbReference type="ChEBI" id="CHEBI:58349"/>
        <dbReference type="EC" id="1.8.1.9"/>
    </reaction>
</comment>
<sequence length="679" mass="74608">MSLSNRVNHVNGNGVEIEMEVVMDYSNRAEAWLRIHHYERAWADAERALSIDPHHLKSLFRKSRVLLGLGDYQQALTHLDSAYARAPFDKDLLAAIKLSRIGDHQSRLGVYELTDFYLKGRFAGENPTCAHYVGPIQLKAASGNKDRGLFLTKHVKARDLLLVSNPLAMLDSMSANKCQKNSLDYGAKGRLDPEIQEKLVHAVRERAKVSTKNRQRLLALCHGTDSAQHAVPSMDLFIPGRRVAPVETLNLKEERINRLVMRNAIERNMVSTTLERRHDTTRTNAKDHEERVFWGLWVLPSFINNSCIPNVSMVIAQSPKTLYRRISAALAAGVSSPRGYSTEAAMGELEKLSTAMCIIGSGPAAHTAAIYAARAEVHPILFEGWMANGIAAGGQLTTTTDVENFPGFPEGILGGELCDKFRAQSLRFGTRIFSETVVRVDLSIRPFKLFTDTKEVEADTVIIATGAVAKRLVFKGAGEEDGGFWNKGISACAVCDGAAPIFRNKPLAVIGGGDTAMEEANFLTKYGSKVYVIHRRDEFRASKIMQARTFANPKIQVIWDSVVIEAVGNERNLLGGLKVQNVKTGVVTELPVSGLFFAIGHEPASKFLDGQIETDPDGYIITRPGTTHTNVDGVFAAGDVQDKKFRQAITAAGTGCMAALEAEHYLQEHNIQTGKSEPE</sequence>
<dbReference type="PRINTS" id="PR00368">
    <property type="entry name" value="FADPNR"/>
</dbReference>
<dbReference type="SUPFAM" id="SSF51905">
    <property type="entry name" value="FAD/NAD(P)-binding domain"/>
    <property type="match status" value="1"/>
</dbReference>
<dbReference type="EMBL" id="LVLJ01003865">
    <property type="protein sequence ID" value="OAE19415.1"/>
    <property type="molecule type" value="Genomic_DNA"/>
</dbReference>
<accession>A0A176VHL8</accession>
<dbReference type="InterPro" id="IPR036188">
    <property type="entry name" value="FAD/NAD-bd_sf"/>
</dbReference>
<evidence type="ECO:0000256" key="3">
    <source>
        <dbReference type="ARBA" id="ARBA00022827"/>
    </source>
</evidence>
<dbReference type="EC" id="1.8.1.9" evidence="9"/>
<dbReference type="GO" id="GO:0005737">
    <property type="term" value="C:cytoplasm"/>
    <property type="evidence" value="ECO:0007669"/>
    <property type="project" value="InterPro"/>
</dbReference>
<dbReference type="GO" id="GO:0019430">
    <property type="term" value="P:removal of superoxide radicals"/>
    <property type="evidence" value="ECO:0007669"/>
    <property type="project" value="InterPro"/>
</dbReference>
<dbReference type="SUPFAM" id="SSF48452">
    <property type="entry name" value="TPR-like"/>
    <property type="match status" value="1"/>
</dbReference>
<dbReference type="GO" id="GO:0004791">
    <property type="term" value="F:thioredoxin-disulfide reductase (NADPH) activity"/>
    <property type="evidence" value="ECO:0007669"/>
    <property type="project" value="UniProtKB-EC"/>
</dbReference>
<dbReference type="PRINTS" id="PR00469">
    <property type="entry name" value="PNDRDTASEII"/>
</dbReference>
<dbReference type="InterPro" id="IPR019734">
    <property type="entry name" value="TPR_rpt"/>
</dbReference>
<evidence type="ECO:0000256" key="6">
    <source>
        <dbReference type="ARBA" id="ARBA00023157"/>
    </source>
</evidence>
<keyword evidence="5 9" id="KW-0560">Oxidoreductase</keyword>
<dbReference type="Proteomes" id="UP000077202">
    <property type="component" value="Unassembled WGS sequence"/>
</dbReference>
<dbReference type="PROSITE" id="PS50005">
    <property type="entry name" value="TPR"/>
    <property type="match status" value="1"/>
</dbReference>
<evidence type="ECO:0000256" key="2">
    <source>
        <dbReference type="ARBA" id="ARBA00022630"/>
    </source>
</evidence>
<protein>
    <recommendedName>
        <fullName evidence="9">Thioredoxin reductase</fullName>
        <ecNumber evidence="9">1.8.1.9</ecNumber>
    </recommendedName>
</protein>
<feature type="domain" description="FAD/NAD(P)-binding" evidence="10">
    <location>
        <begin position="356"/>
        <end position="655"/>
    </location>
</feature>
<dbReference type="SMART" id="SM00028">
    <property type="entry name" value="TPR"/>
    <property type="match status" value="2"/>
</dbReference>
<dbReference type="SUPFAM" id="SSF82199">
    <property type="entry name" value="SET domain"/>
    <property type="match status" value="1"/>
</dbReference>
<feature type="repeat" description="TPR" evidence="8">
    <location>
        <begin position="22"/>
        <end position="55"/>
    </location>
</feature>
<keyword evidence="6" id="KW-1015">Disulfide bond</keyword>
<comment type="similarity">
    <text evidence="1">Belongs to the class-II pyridine nucleotide-disulfide oxidoreductase family.</text>
</comment>
<evidence type="ECO:0000256" key="5">
    <source>
        <dbReference type="ARBA" id="ARBA00023002"/>
    </source>
</evidence>
<dbReference type="InterPro" id="IPR050097">
    <property type="entry name" value="Ferredoxin-NADP_redctase_2"/>
</dbReference>
<evidence type="ECO:0000259" key="10">
    <source>
        <dbReference type="Pfam" id="PF07992"/>
    </source>
</evidence>
<comment type="caution">
    <text evidence="11">The sequence shown here is derived from an EMBL/GenBank/DDBJ whole genome shotgun (WGS) entry which is preliminary data.</text>
</comment>
<dbReference type="InterPro" id="IPR046341">
    <property type="entry name" value="SET_dom_sf"/>
</dbReference>
<dbReference type="PROSITE" id="PS00573">
    <property type="entry name" value="PYRIDINE_REDOX_2"/>
    <property type="match status" value="1"/>
</dbReference>
<evidence type="ECO:0000256" key="8">
    <source>
        <dbReference type="PROSITE-ProRule" id="PRU00339"/>
    </source>
</evidence>
<keyword evidence="2 9" id="KW-0285">Flavoprotein</keyword>
<keyword evidence="8" id="KW-0802">TPR repeat</keyword>
<dbReference type="InterPro" id="IPR011990">
    <property type="entry name" value="TPR-like_helical_dom_sf"/>
</dbReference>
<evidence type="ECO:0000256" key="1">
    <source>
        <dbReference type="ARBA" id="ARBA00009333"/>
    </source>
</evidence>
<dbReference type="Gene3D" id="1.25.40.10">
    <property type="entry name" value="Tetratricopeptide repeat domain"/>
    <property type="match status" value="1"/>
</dbReference>
<evidence type="ECO:0000256" key="9">
    <source>
        <dbReference type="RuleBase" id="RU003881"/>
    </source>
</evidence>
<evidence type="ECO:0000256" key="4">
    <source>
        <dbReference type="ARBA" id="ARBA00022857"/>
    </source>
</evidence>
<name>A0A176VHL8_MARPO</name>
<keyword evidence="4 9" id="KW-0521">NADP</keyword>
<evidence type="ECO:0000256" key="7">
    <source>
        <dbReference type="ARBA" id="ARBA00023284"/>
    </source>
</evidence>
<dbReference type="Gene3D" id="3.50.50.60">
    <property type="entry name" value="FAD/NAD(P)-binding domain"/>
    <property type="match status" value="2"/>
</dbReference>
<dbReference type="InterPro" id="IPR005982">
    <property type="entry name" value="Thioredox_Rdtase"/>
</dbReference>
<evidence type="ECO:0000313" key="11">
    <source>
        <dbReference type="EMBL" id="OAE19415.1"/>
    </source>
</evidence>
<dbReference type="NCBIfam" id="TIGR01292">
    <property type="entry name" value="TRX_reduct"/>
    <property type="match status" value="1"/>
</dbReference>
<dbReference type="Pfam" id="PF07992">
    <property type="entry name" value="Pyr_redox_2"/>
    <property type="match status" value="1"/>
</dbReference>
<reference evidence="11" key="1">
    <citation type="submission" date="2016-03" db="EMBL/GenBank/DDBJ databases">
        <title>Mechanisms controlling the formation of the plant cell surface in tip-growing cells are functionally conserved among land plants.</title>
        <authorList>
            <person name="Honkanen S."/>
            <person name="Jones V.A."/>
            <person name="Morieri G."/>
            <person name="Champion C."/>
            <person name="Hetherington A.J."/>
            <person name="Kelly S."/>
            <person name="Saint-Marcoux D."/>
            <person name="Proust H."/>
            <person name="Prescott H."/>
            <person name="Dolan L."/>
        </authorList>
    </citation>
    <scope>NUCLEOTIDE SEQUENCE [LARGE SCALE GENOMIC DNA]</scope>
    <source>
        <tissue evidence="11">Whole gametophyte</tissue>
    </source>
</reference>
<dbReference type="InterPro" id="IPR008255">
    <property type="entry name" value="Pyr_nucl-diS_OxRdtase_2_AS"/>
</dbReference>
<comment type="cofactor">
    <cofactor evidence="9">
        <name>FAD</name>
        <dbReference type="ChEBI" id="CHEBI:57692"/>
    </cofactor>
    <text evidence="9">Binds 1 FAD per subunit.</text>
</comment>
<keyword evidence="7 9" id="KW-0676">Redox-active center</keyword>
<organism evidence="11 12">
    <name type="scientific">Marchantia polymorpha subsp. ruderalis</name>
    <dbReference type="NCBI Taxonomy" id="1480154"/>
    <lineage>
        <taxon>Eukaryota</taxon>
        <taxon>Viridiplantae</taxon>
        <taxon>Streptophyta</taxon>
        <taxon>Embryophyta</taxon>
        <taxon>Marchantiophyta</taxon>
        <taxon>Marchantiopsida</taxon>
        <taxon>Marchantiidae</taxon>
        <taxon>Marchantiales</taxon>
        <taxon>Marchantiaceae</taxon>
        <taxon>Marchantia</taxon>
    </lineage>
</organism>
<evidence type="ECO:0000313" key="12">
    <source>
        <dbReference type="Proteomes" id="UP000077202"/>
    </source>
</evidence>
<dbReference type="AlphaFoldDB" id="A0A176VHL8"/>
<keyword evidence="3 9" id="KW-0274">FAD</keyword>
<dbReference type="InterPro" id="IPR023753">
    <property type="entry name" value="FAD/NAD-binding_dom"/>
</dbReference>
<keyword evidence="12" id="KW-1185">Reference proteome</keyword>
<proteinExistence type="inferred from homology"/>
<dbReference type="FunFam" id="3.50.50.60:FF:000064">
    <property type="entry name" value="Thioredoxin reductase"/>
    <property type="match status" value="1"/>
</dbReference>
<dbReference type="PANTHER" id="PTHR48105">
    <property type="entry name" value="THIOREDOXIN REDUCTASE 1-RELATED-RELATED"/>
    <property type="match status" value="1"/>
</dbReference>
<gene>
    <name evidence="11" type="ORF">AXG93_4273s1090</name>
</gene>